<dbReference type="GO" id="GO:0003756">
    <property type="term" value="F:protein disulfide isomerase activity"/>
    <property type="evidence" value="ECO:0007669"/>
    <property type="project" value="TreeGrafter"/>
</dbReference>
<evidence type="ECO:0000256" key="4">
    <source>
        <dbReference type="SAM" id="MobiDB-lite"/>
    </source>
</evidence>
<protein>
    <submittedName>
        <fullName evidence="7">Protein disulfide-isomerase</fullName>
    </submittedName>
</protein>
<dbReference type="InterPro" id="IPR013766">
    <property type="entry name" value="Thioredoxin_domain"/>
</dbReference>
<feature type="compositionally biased region" description="Acidic residues" evidence="4">
    <location>
        <begin position="458"/>
        <end position="467"/>
    </location>
</feature>
<evidence type="ECO:0000256" key="3">
    <source>
        <dbReference type="SAM" id="Coils"/>
    </source>
</evidence>
<evidence type="ECO:0000313" key="7">
    <source>
        <dbReference type="EMBL" id="OLP97494.1"/>
    </source>
</evidence>
<keyword evidence="8" id="KW-1185">Reference proteome</keyword>
<evidence type="ECO:0000256" key="2">
    <source>
        <dbReference type="PROSITE-ProRule" id="PRU00175"/>
    </source>
</evidence>
<keyword evidence="2" id="KW-0863">Zinc-finger</keyword>
<gene>
    <name evidence="7" type="primary">Pdi</name>
    <name evidence="7" type="ORF">AK812_SmicGene20140</name>
</gene>
<sequence>MCCPPKGVGILARVSPPAGGKSDECSVTADVMFAYSTVPAVAAKYQANMPTIKMLFPHDEQSATFAGDLSNAEEIEAFVKKFRQPMIADFNGETAADLFGDGRPILFLFRDKDDKGKAAEKALQAVAPRLQRRLLLSVAGSSEPMDQRLMDYVSVEAEELPTARLVTEPQGTMSKYRLEDTVSEASLMSFVADFEAGRLKKYLQSEPVPSSQKGPVYTLVGSTFESIVKDPAKDVLVEFYAPWCGHCKKLEPVYNAVATGARLDSPTVNHEQLSFMLSPCEEAGERADHNEPRPAYLRIAKIDATSNDVDGVDIEGFPTIKFWRADNKDSFLSWLDEKAARPFGRSELCQGSRPGAIPEDAAVETEDVTKCQFCGAVNSEGTQEAMDVHYWREYCARKQRCPMLTQCQFCSFAASKWRAGENCAPVGEQVIEIAQLAVQQQQRQQQQRQQQQQQQQQQEEEEEEEEEASHWREECEARSAATEAAKDLAPNQCPLCRADIGTGKEQDWLQHILRDGCVQALDNTELHTRSLDTAMRYGQPGAMSANEALCKLETASQSLVSCIECPICMEIMTEAASGYCGHCFCIGCFGCSLSSSFSCPTCREPVVDLVRQFTVEQVAAHIPILKDVALQVGVALAQKELELDSSRRGLTELEMYKEKALRLEAELQEASLRFAQLREQCESVAALQKRTQEDVEELQKQNLQLREELQLLHEREGKSEATLQKTKILEDAVVNMMEHTHSMLKVAIGAGWQELCEPMSQEEALQKMGLPSASTATCSIVEFGVVREYLQDMGQECMGNMSLGISQDLRFKLEYYGSNQHGFNEVEIEGRVRVEGRQLTFLGVRSASSRRYDGEHGPDGLSEEVALPPLQGVLCSRGDSTWIVLLEFSACAQISIFNAADIALLKDPVKHFPGYQRLAW</sequence>
<accession>A0A1Q9DQS1</accession>
<dbReference type="GO" id="GO:0005783">
    <property type="term" value="C:endoplasmic reticulum"/>
    <property type="evidence" value="ECO:0007669"/>
    <property type="project" value="TreeGrafter"/>
</dbReference>
<keyword evidence="2" id="KW-0479">Metal-binding</keyword>
<dbReference type="CDD" id="cd02995">
    <property type="entry name" value="PDI_a_PDI_a'_C"/>
    <property type="match status" value="1"/>
</dbReference>
<comment type="caution">
    <text evidence="7">The sequence shown here is derived from an EMBL/GenBank/DDBJ whole genome shotgun (WGS) entry which is preliminary data.</text>
</comment>
<dbReference type="AlphaFoldDB" id="A0A1Q9DQS1"/>
<organism evidence="7 8">
    <name type="scientific">Symbiodinium microadriaticum</name>
    <name type="common">Dinoflagellate</name>
    <name type="synonym">Zooxanthella microadriatica</name>
    <dbReference type="NCBI Taxonomy" id="2951"/>
    <lineage>
        <taxon>Eukaryota</taxon>
        <taxon>Sar</taxon>
        <taxon>Alveolata</taxon>
        <taxon>Dinophyceae</taxon>
        <taxon>Suessiales</taxon>
        <taxon>Symbiodiniaceae</taxon>
        <taxon>Symbiodinium</taxon>
    </lineage>
</organism>
<dbReference type="PROSITE" id="PS00194">
    <property type="entry name" value="THIOREDOXIN_1"/>
    <property type="match status" value="1"/>
</dbReference>
<dbReference type="GO" id="GO:0008270">
    <property type="term" value="F:zinc ion binding"/>
    <property type="evidence" value="ECO:0007669"/>
    <property type="project" value="UniProtKB-KW"/>
</dbReference>
<dbReference type="Pfam" id="PF13848">
    <property type="entry name" value="Thioredoxin_6"/>
    <property type="match status" value="1"/>
</dbReference>
<dbReference type="PROSITE" id="PS51352">
    <property type="entry name" value="THIOREDOXIN_2"/>
    <property type="match status" value="1"/>
</dbReference>
<dbReference type="PANTHER" id="PTHR18929">
    <property type="entry name" value="PROTEIN DISULFIDE ISOMERASE"/>
    <property type="match status" value="1"/>
</dbReference>
<name>A0A1Q9DQS1_SYMMI</name>
<dbReference type="Gene3D" id="3.40.30.10">
    <property type="entry name" value="Glutaredoxin"/>
    <property type="match status" value="2"/>
</dbReference>
<dbReference type="Proteomes" id="UP000186817">
    <property type="component" value="Unassembled WGS sequence"/>
</dbReference>
<keyword evidence="3" id="KW-0175">Coiled coil</keyword>
<dbReference type="EMBL" id="LSRX01000430">
    <property type="protein sequence ID" value="OLP97494.1"/>
    <property type="molecule type" value="Genomic_DNA"/>
</dbReference>
<evidence type="ECO:0000313" key="8">
    <source>
        <dbReference type="Proteomes" id="UP000186817"/>
    </source>
</evidence>
<dbReference type="PRINTS" id="PR00421">
    <property type="entry name" value="THIOREDOXIN"/>
</dbReference>
<dbReference type="SUPFAM" id="SSF57850">
    <property type="entry name" value="RING/U-box"/>
    <property type="match status" value="1"/>
</dbReference>
<dbReference type="InterPro" id="IPR013083">
    <property type="entry name" value="Znf_RING/FYVE/PHD"/>
</dbReference>
<evidence type="ECO:0000259" key="5">
    <source>
        <dbReference type="PROSITE" id="PS50089"/>
    </source>
</evidence>
<keyword evidence="2" id="KW-0862">Zinc</keyword>
<keyword evidence="7" id="KW-0413">Isomerase</keyword>
<dbReference type="InterPro" id="IPR017937">
    <property type="entry name" value="Thioredoxin_CS"/>
</dbReference>
<feature type="domain" description="RING-type" evidence="5">
    <location>
        <begin position="565"/>
        <end position="603"/>
    </location>
</feature>
<dbReference type="Pfam" id="PF00085">
    <property type="entry name" value="Thioredoxin"/>
    <property type="match status" value="1"/>
</dbReference>
<proteinExistence type="inferred from homology"/>
<dbReference type="InterPro" id="IPR036249">
    <property type="entry name" value="Thioredoxin-like_sf"/>
</dbReference>
<dbReference type="InterPro" id="IPR001841">
    <property type="entry name" value="Znf_RING"/>
</dbReference>
<comment type="similarity">
    <text evidence="1">Belongs to the protein disulfide isomerase family.</text>
</comment>
<reference evidence="7 8" key="1">
    <citation type="submission" date="2016-02" db="EMBL/GenBank/DDBJ databases">
        <title>Genome analysis of coral dinoflagellate symbionts highlights evolutionary adaptations to a symbiotic lifestyle.</title>
        <authorList>
            <person name="Aranda M."/>
            <person name="Li Y."/>
            <person name="Liew Y.J."/>
            <person name="Baumgarten S."/>
            <person name="Simakov O."/>
            <person name="Wilson M."/>
            <person name="Piel J."/>
            <person name="Ashoor H."/>
            <person name="Bougouffa S."/>
            <person name="Bajic V.B."/>
            <person name="Ryu T."/>
            <person name="Ravasi T."/>
            <person name="Bayer T."/>
            <person name="Micklem G."/>
            <person name="Kim H."/>
            <person name="Bhak J."/>
            <person name="Lajeunesse T.C."/>
            <person name="Voolstra C.R."/>
        </authorList>
    </citation>
    <scope>NUCLEOTIDE SEQUENCE [LARGE SCALE GENOMIC DNA]</scope>
    <source>
        <strain evidence="7 8">CCMP2467</strain>
    </source>
</reference>
<dbReference type="SMART" id="SM00184">
    <property type="entry name" value="RING"/>
    <property type="match status" value="1"/>
</dbReference>
<feature type="region of interest" description="Disordered" evidence="4">
    <location>
        <begin position="453"/>
        <end position="476"/>
    </location>
</feature>
<dbReference type="PANTHER" id="PTHR18929:SF240">
    <property type="entry name" value="PROTEIN DISULFIDE-ISOMERASE"/>
    <property type="match status" value="1"/>
</dbReference>
<dbReference type="OrthoDB" id="433000at2759"/>
<dbReference type="GO" id="GO:0034976">
    <property type="term" value="P:response to endoplasmic reticulum stress"/>
    <property type="evidence" value="ECO:0007669"/>
    <property type="project" value="TreeGrafter"/>
</dbReference>
<evidence type="ECO:0000259" key="6">
    <source>
        <dbReference type="PROSITE" id="PS51352"/>
    </source>
</evidence>
<feature type="coiled-coil region" evidence="3">
    <location>
        <begin position="653"/>
        <end position="715"/>
    </location>
</feature>
<evidence type="ECO:0000256" key="1">
    <source>
        <dbReference type="ARBA" id="ARBA00006347"/>
    </source>
</evidence>
<dbReference type="SUPFAM" id="SSF52833">
    <property type="entry name" value="Thioredoxin-like"/>
    <property type="match status" value="4"/>
</dbReference>
<dbReference type="PROSITE" id="PS50089">
    <property type="entry name" value="ZF_RING_2"/>
    <property type="match status" value="1"/>
</dbReference>
<feature type="domain" description="Thioredoxin" evidence="6">
    <location>
        <begin position="176"/>
        <end position="340"/>
    </location>
</feature>
<dbReference type="Gene3D" id="3.30.40.10">
    <property type="entry name" value="Zinc/RING finger domain, C3HC4 (zinc finger)"/>
    <property type="match status" value="1"/>
</dbReference>
<dbReference type="GO" id="GO:0006457">
    <property type="term" value="P:protein folding"/>
    <property type="evidence" value="ECO:0007669"/>
    <property type="project" value="TreeGrafter"/>
</dbReference>